<dbReference type="Gene3D" id="3.30.1370.110">
    <property type="match status" value="1"/>
</dbReference>
<dbReference type="Proteomes" id="UP000008281">
    <property type="component" value="Unassembled WGS sequence"/>
</dbReference>
<organism evidence="3">
    <name type="scientific">Caenorhabditis remanei</name>
    <name type="common">Caenorhabditis vulgaris</name>
    <dbReference type="NCBI Taxonomy" id="31234"/>
    <lineage>
        <taxon>Eukaryota</taxon>
        <taxon>Metazoa</taxon>
        <taxon>Ecdysozoa</taxon>
        <taxon>Nematoda</taxon>
        <taxon>Chromadorea</taxon>
        <taxon>Rhabditida</taxon>
        <taxon>Rhabditina</taxon>
        <taxon>Rhabditomorpha</taxon>
        <taxon>Rhabditoidea</taxon>
        <taxon>Rhabditidae</taxon>
        <taxon>Peloderinae</taxon>
        <taxon>Caenorhabditis</taxon>
    </lineage>
</organism>
<dbReference type="OMA" id="QHMLEIS"/>
<feature type="domain" description="Smr" evidence="1">
    <location>
        <begin position="64"/>
        <end position="137"/>
    </location>
</feature>
<name>E3MX23_CAERE</name>
<protein>
    <recommendedName>
        <fullName evidence="1">Smr domain-containing protein</fullName>
    </recommendedName>
</protein>
<dbReference type="PROSITE" id="PS50828">
    <property type="entry name" value="SMR"/>
    <property type="match status" value="1"/>
</dbReference>
<reference evidence="2" key="1">
    <citation type="submission" date="2007-07" db="EMBL/GenBank/DDBJ databases">
        <title>PCAP assembly of the Caenorhabditis remanei genome.</title>
        <authorList>
            <consortium name="The Caenorhabditis remanei Sequencing Consortium"/>
            <person name="Wilson R.K."/>
        </authorList>
    </citation>
    <scope>NUCLEOTIDE SEQUENCE [LARGE SCALE GENOMIC DNA]</scope>
    <source>
        <strain evidence="2">PB4641</strain>
    </source>
</reference>
<dbReference type="InterPro" id="IPR002625">
    <property type="entry name" value="Smr_dom"/>
</dbReference>
<dbReference type="KEGG" id="crq:GCK72_000473"/>
<dbReference type="AlphaFoldDB" id="E3MX23"/>
<dbReference type="CTD" id="9804791"/>
<evidence type="ECO:0000313" key="3">
    <source>
        <dbReference type="Proteomes" id="UP000008281"/>
    </source>
</evidence>
<dbReference type="FunCoup" id="E3MX23">
    <property type="interactions" value="1"/>
</dbReference>
<evidence type="ECO:0000259" key="1">
    <source>
        <dbReference type="PROSITE" id="PS50828"/>
    </source>
</evidence>
<dbReference type="GeneID" id="9804791"/>
<dbReference type="HOGENOM" id="CLU_143713_0_0_1"/>
<keyword evidence="3" id="KW-1185">Reference proteome</keyword>
<dbReference type="SUPFAM" id="SSF160443">
    <property type="entry name" value="SMR domain-like"/>
    <property type="match status" value="1"/>
</dbReference>
<dbReference type="OrthoDB" id="5873440at2759"/>
<dbReference type="InterPro" id="IPR036063">
    <property type="entry name" value="Smr_dom_sf"/>
</dbReference>
<gene>
    <name evidence="2" type="ORF">CRE_09657</name>
</gene>
<evidence type="ECO:0000313" key="2">
    <source>
        <dbReference type="EMBL" id="EFP11371.1"/>
    </source>
</evidence>
<dbReference type="RefSeq" id="XP_003099279.2">
    <property type="nucleotide sequence ID" value="XM_003099231.2"/>
</dbReference>
<sequence length="137" mass="15959">MSQVRQKVLFSQAYEKAKAQHMLEISQLYNKANTLSGGAFRRKLSKIDRKVIRWNEQSNRQDYYDLHGMSKLGAQRYVESIVAGKTGKFRFETGRDLHSTNNVAKIKNALLEEYRERPRCSIRVDSSNYGVLVLDKW</sequence>
<dbReference type="InParanoid" id="E3MX23"/>
<proteinExistence type="predicted"/>
<accession>E3MX23</accession>
<dbReference type="EMBL" id="DS268489">
    <property type="protein sequence ID" value="EFP11371.1"/>
    <property type="molecule type" value="Genomic_DNA"/>
</dbReference>